<feature type="domain" description="EGF-like" evidence="4">
    <location>
        <begin position="475"/>
        <end position="486"/>
    </location>
</feature>
<protein>
    <submittedName>
        <fullName evidence="5">Predicted protein</fullName>
    </submittedName>
</protein>
<reference evidence="5 6" key="1">
    <citation type="journal article" date="2009" name="Science">
        <title>Green evolution and dynamic adaptations revealed by genomes of the marine picoeukaryotes Micromonas.</title>
        <authorList>
            <person name="Worden A.Z."/>
            <person name="Lee J.H."/>
            <person name="Mock T."/>
            <person name="Rouze P."/>
            <person name="Simmons M.P."/>
            <person name="Aerts A.L."/>
            <person name="Allen A.E."/>
            <person name="Cuvelier M.L."/>
            <person name="Derelle E."/>
            <person name="Everett M.V."/>
            <person name="Foulon E."/>
            <person name="Grimwood J."/>
            <person name="Gundlach H."/>
            <person name="Henrissat B."/>
            <person name="Napoli C."/>
            <person name="McDonald S.M."/>
            <person name="Parker M.S."/>
            <person name="Rombauts S."/>
            <person name="Salamov A."/>
            <person name="Von Dassow P."/>
            <person name="Badger J.H."/>
            <person name="Coutinho P.M."/>
            <person name="Demir E."/>
            <person name="Dubchak I."/>
            <person name="Gentemann C."/>
            <person name="Eikrem W."/>
            <person name="Gready J.E."/>
            <person name="John U."/>
            <person name="Lanier W."/>
            <person name="Lindquist E.A."/>
            <person name="Lucas S."/>
            <person name="Mayer K.F."/>
            <person name="Moreau H."/>
            <person name="Not F."/>
            <person name="Otillar R."/>
            <person name="Panaud O."/>
            <person name="Pangilinan J."/>
            <person name="Paulsen I."/>
            <person name="Piegu B."/>
            <person name="Poliakov A."/>
            <person name="Robbens S."/>
            <person name="Schmutz J."/>
            <person name="Toulza E."/>
            <person name="Wyss T."/>
            <person name="Zelensky A."/>
            <person name="Zhou K."/>
            <person name="Armbrust E.V."/>
            <person name="Bhattacharya D."/>
            <person name="Goodenough U.W."/>
            <person name="Van de Peer Y."/>
            <person name="Grigoriev I.V."/>
        </authorList>
    </citation>
    <scope>NUCLEOTIDE SEQUENCE [LARGE SCALE GENOMIC DNA]</scope>
    <source>
        <strain evidence="5 6">CCMP1545</strain>
    </source>
</reference>
<feature type="compositionally biased region" description="Low complexity" evidence="1">
    <location>
        <begin position="47"/>
        <end position="63"/>
    </location>
</feature>
<dbReference type="InterPro" id="IPR000742">
    <property type="entry name" value="EGF"/>
</dbReference>
<feature type="signal peptide" evidence="3">
    <location>
        <begin position="1"/>
        <end position="25"/>
    </location>
</feature>
<gene>
    <name evidence="5" type="ORF">MICPUCDRAFT_48778</name>
</gene>
<proteinExistence type="predicted"/>
<feature type="chain" id="PRO_5002912309" evidence="3">
    <location>
        <begin position="26"/>
        <end position="659"/>
    </location>
</feature>
<feature type="non-terminal residue" evidence="5">
    <location>
        <position position="659"/>
    </location>
</feature>
<dbReference type="RefSeq" id="XP_003063372.1">
    <property type="nucleotide sequence ID" value="XM_003063326.1"/>
</dbReference>
<dbReference type="Gene3D" id="2.60.120.380">
    <property type="match status" value="1"/>
</dbReference>
<keyword evidence="2" id="KW-0472">Membrane</keyword>
<accession>C1N5J0</accession>
<evidence type="ECO:0000259" key="4">
    <source>
        <dbReference type="PROSITE" id="PS00022"/>
    </source>
</evidence>
<evidence type="ECO:0000256" key="1">
    <source>
        <dbReference type="SAM" id="MobiDB-lite"/>
    </source>
</evidence>
<name>C1N5J0_MICPC</name>
<dbReference type="Proteomes" id="UP000001876">
    <property type="component" value="Unassembled WGS sequence"/>
</dbReference>
<organism evidence="6">
    <name type="scientific">Micromonas pusilla (strain CCMP1545)</name>
    <name type="common">Picoplanktonic green alga</name>
    <dbReference type="NCBI Taxonomy" id="564608"/>
    <lineage>
        <taxon>Eukaryota</taxon>
        <taxon>Viridiplantae</taxon>
        <taxon>Chlorophyta</taxon>
        <taxon>Mamiellophyceae</taxon>
        <taxon>Mamiellales</taxon>
        <taxon>Mamiellaceae</taxon>
        <taxon>Micromonas</taxon>
    </lineage>
</organism>
<dbReference type="KEGG" id="mpp:MICPUCDRAFT_48778"/>
<keyword evidence="2" id="KW-1133">Transmembrane helix</keyword>
<evidence type="ECO:0000256" key="2">
    <source>
        <dbReference type="SAM" id="Phobius"/>
    </source>
</evidence>
<keyword evidence="3" id="KW-0732">Signal</keyword>
<dbReference type="AlphaFoldDB" id="C1N5J0"/>
<evidence type="ECO:0000256" key="3">
    <source>
        <dbReference type="SAM" id="SignalP"/>
    </source>
</evidence>
<dbReference type="STRING" id="564608.C1N5J0"/>
<dbReference type="EMBL" id="GG663748">
    <property type="protein sequence ID" value="EEH52508.1"/>
    <property type="molecule type" value="Genomic_DNA"/>
</dbReference>
<feature type="region of interest" description="Disordered" evidence="1">
    <location>
        <begin position="42"/>
        <end position="100"/>
    </location>
</feature>
<evidence type="ECO:0000313" key="6">
    <source>
        <dbReference type="Proteomes" id="UP000001876"/>
    </source>
</evidence>
<dbReference type="PROSITE" id="PS00022">
    <property type="entry name" value="EGF_1"/>
    <property type="match status" value="1"/>
</dbReference>
<keyword evidence="6" id="KW-1185">Reference proteome</keyword>
<keyword evidence="2" id="KW-0812">Transmembrane</keyword>
<sequence>MARLAVIPALFFVLLAAATTGGAGARDADSYGIRDALAFHPEANATSPSPAASRDDAASSSRDGGNDTDDDLDAVDVPSRRALAATPTNTLPIDPSGTRAPGSVALPASWDHRTVDASSCDGFLHVELWDTERVDVATGEYTPMPRKAHPLLAVRYGADAAPTWDAASRVWKFDASANTDADEHGFEHNRAYMHVSIDLRTCATKCSQHGNWDGGACAAACVADPLKSSLFHIGVYNFNGWATRTLRYDLKAACVASTQPPCPRPLGAAGGYCGSTMAWSRGTCGWVNGDSGRVTPKDAGSNRDDTADDYGACACNDGYGNVGCESAVTTLRHGATRIGSADRSEWALYTVDVGASSSSLVVEMTRSSGDPVMFVKPAGEFGETPSIDDFELHADVDGFRSRENFHYKRIALTTGTYYVGVYDNDLYVQETANFVVRAWWSAPTLGPLLCPANCDSPRGGTCVESGATSDRLGECRCAERRGGEHCRGELVSAGFGYVVSGKIAEGKWLYLQFEVSAEQARASMRVVFTKKGGHPTLQMKKGDFPTFLSADVVISQTQFLPEQTTFTIRPRYLSEGTHYLGVFNMGYYADGTCEFVIELVTDADEWSWMPPRLLTIAIVVVLILAACLLLAVCKRCVERNRERERRGEAVTMFGFPRTM</sequence>
<dbReference type="OrthoDB" id="541985at2759"/>
<evidence type="ECO:0000313" key="5">
    <source>
        <dbReference type="EMBL" id="EEH52508.1"/>
    </source>
</evidence>
<feature type="transmembrane region" description="Helical" evidence="2">
    <location>
        <begin position="613"/>
        <end position="633"/>
    </location>
</feature>
<dbReference type="GeneID" id="9688811"/>